<evidence type="ECO:0000259" key="2">
    <source>
        <dbReference type="PROSITE" id="PS50206"/>
    </source>
</evidence>
<evidence type="ECO:0000313" key="3">
    <source>
        <dbReference type="EMBL" id="SER56659.1"/>
    </source>
</evidence>
<dbReference type="Pfam" id="PF00581">
    <property type="entry name" value="Rhodanese"/>
    <property type="match status" value="1"/>
</dbReference>
<dbReference type="InterPro" id="IPR036873">
    <property type="entry name" value="Rhodanese-like_dom_sf"/>
</dbReference>
<keyword evidence="1" id="KW-0711">Selenium</keyword>
<dbReference type="AlphaFoldDB" id="A0A1H9Q9V6"/>
<dbReference type="STRING" id="641238.SAMN04490244_101502"/>
<dbReference type="SMART" id="SM00450">
    <property type="entry name" value="RHOD"/>
    <property type="match status" value="1"/>
</dbReference>
<dbReference type="OrthoDB" id="9808735at2"/>
<name>A0A1H9Q9V6_9RHOB</name>
<dbReference type="InterPro" id="IPR058840">
    <property type="entry name" value="AAA_SelU"/>
</dbReference>
<protein>
    <submittedName>
        <fullName evidence="3">tRNA 2-selenouridine synthase</fullName>
    </submittedName>
</protein>
<dbReference type="EMBL" id="FOGU01000001">
    <property type="protein sequence ID" value="SER56659.1"/>
    <property type="molecule type" value="Genomic_DNA"/>
</dbReference>
<accession>A0A1H9Q9V6</accession>
<dbReference type="NCBIfam" id="TIGR03167">
    <property type="entry name" value="tRNA_sel_U_synt"/>
    <property type="match status" value="1"/>
</dbReference>
<dbReference type="Proteomes" id="UP000198885">
    <property type="component" value="Unassembled WGS sequence"/>
</dbReference>
<gene>
    <name evidence="3" type="ORF">SAMN04490244_101502</name>
</gene>
<reference evidence="3 4" key="1">
    <citation type="submission" date="2016-10" db="EMBL/GenBank/DDBJ databases">
        <authorList>
            <person name="de Groot N.N."/>
        </authorList>
    </citation>
    <scope>NUCLEOTIDE SEQUENCE [LARGE SCALE GENOMIC DNA]</scope>
    <source>
        <strain evidence="3 4">DSM 23042</strain>
    </source>
</reference>
<dbReference type="NCBIfam" id="NF008750">
    <property type="entry name" value="PRK11784.1-2"/>
    <property type="match status" value="1"/>
</dbReference>
<sequence length="354" mass="38509">MAVQIPDLAALRALDFDTIIDVRSPSEYAEDHVPGAINLPVLSDAERAEVGTIYVQESAFRARKIGAALVARNAARHIEGPLAHHDGGWRPLVYCWRGGQRSGSFAGILSQIGWRVDLVAGGYQSYRRAVKAALYDRPFPSRVVLVDGNTGTAKTDILAALRARGRQVIDLEGLARHRGSVFGGTGADQPEQKGFESALAGEVAALDPARPVFVEAESSKVGARIVPPALWAEMRRAPRVEISAPLEARAEYLTRAYADLIAAPGRTEEIIAGLKRLQGAETVERWTGLLREGAFQTLAAELMERHYDPRYAKQRGRGEGDFLGTVKTEGLQPDDVERIADRLDAMVPDRQAAE</sequence>
<organism evidence="3 4">
    <name type="scientific">Tranquillimonas rosea</name>
    <dbReference type="NCBI Taxonomy" id="641238"/>
    <lineage>
        <taxon>Bacteria</taxon>
        <taxon>Pseudomonadati</taxon>
        <taxon>Pseudomonadota</taxon>
        <taxon>Alphaproteobacteria</taxon>
        <taxon>Rhodobacterales</taxon>
        <taxon>Roseobacteraceae</taxon>
        <taxon>Tranquillimonas</taxon>
    </lineage>
</organism>
<keyword evidence="4" id="KW-1185">Reference proteome</keyword>
<dbReference type="GO" id="GO:0043828">
    <property type="term" value="F:tRNA 2-selenouridine synthase activity"/>
    <property type="evidence" value="ECO:0007669"/>
    <property type="project" value="InterPro"/>
</dbReference>
<dbReference type="PANTHER" id="PTHR30401:SF0">
    <property type="entry name" value="TRNA 2-SELENOURIDINE SYNTHASE"/>
    <property type="match status" value="1"/>
</dbReference>
<dbReference type="PROSITE" id="PS00380">
    <property type="entry name" value="RHODANESE_1"/>
    <property type="match status" value="1"/>
</dbReference>
<dbReference type="NCBIfam" id="NF008752">
    <property type="entry name" value="PRK11784.1-4"/>
    <property type="match status" value="1"/>
</dbReference>
<dbReference type="SUPFAM" id="SSF52821">
    <property type="entry name" value="Rhodanese/Cell cycle control phosphatase"/>
    <property type="match status" value="1"/>
</dbReference>
<dbReference type="GO" id="GO:0002098">
    <property type="term" value="P:tRNA wobble uridine modification"/>
    <property type="evidence" value="ECO:0007669"/>
    <property type="project" value="InterPro"/>
</dbReference>
<dbReference type="InterPro" id="IPR001307">
    <property type="entry name" value="Thiosulphate_STrfase_CS"/>
</dbReference>
<dbReference type="RefSeq" id="WP_092687799.1">
    <property type="nucleotide sequence ID" value="NZ_FOGU01000001.1"/>
</dbReference>
<dbReference type="GO" id="GO:0004792">
    <property type="term" value="F:thiosulfate-cyanide sulfurtransferase activity"/>
    <property type="evidence" value="ECO:0007669"/>
    <property type="project" value="InterPro"/>
</dbReference>
<feature type="domain" description="Rhodanese" evidence="2">
    <location>
        <begin position="13"/>
        <end position="135"/>
    </location>
</feature>
<proteinExistence type="predicted"/>
<dbReference type="PANTHER" id="PTHR30401">
    <property type="entry name" value="TRNA 2-SELENOURIDINE SYNTHASE"/>
    <property type="match status" value="1"/>
</dbReference>
<dbReference type="Gene3D" id="3.40.250.10">
    <property type="entry name" value="Rhodanese-like domain"/>
    <property type="match status" value="1"/>
</dbReference>
<dbReference type="InterPro" id="IPR017582">
    <property type="entry name" value="SelU"/>
</dbReference>
<evidence type="ECO:0000256" key="1">
    <source>
        <dbReference type="ARBA" id="ARBA00023266"/>
    </source>
</evidence>
<dbReference type="Pfam" id="PF26341">
    <property type="entry name" value="AAA_SelU"/>
    <property type="match status" value="1"/>
</dbReference>
<evidence type="ECO:0000313" key="4">
    <source>
        <dbReference type="Proteomes" id="UP000198885"/>
    </source>
</evidence>
<dbReference type="InterPro" id="IPR001763">
    <property type="entry name" value="Rhodanese-like_dom"/>
</dbReference>
<dbReference type="PROSITE" id="PS50206">
    <property type="entry name" value="RHODANESE_3"/>
    <property type="match status" value="1"/>
</dbReference>